<feature type="transmembrane region" description="Helical" evidence="6">
    <location>
        <begin position="717"/>
        <end position="741"/>
    </location>
</feature>
<name>A0A5P2G0X6_9BACT</name>
<dbReference type="InterPro" id="IPR025857">
    <property type="entry name" value="MacB_PCD"/>
</dbReference>
<feature type="transmembrane region" description="Helical" evidence="6">
    <location>
        <begin position="367"/>
        <end position="395"/>
    </location>
</feature>
<dbReference type="GO" id="GO:0022857">
    <property type="term" value="F:transmembrane transporter activity"/>
    <property type="evidence" value="ECO:0007669"/>
    <property type="project" value="TreeGrafter"/>
</dbReference>
<sequence length="796" mass="90842">MIKHFFVAAFRNIKRNITTTIVSLFGLSISFTSFILILLWVQNELSFDNYHDKANNIYLTEVKYTGFEGLNPLTIYPVGNILQNNPYVDLVTRLNTARKVEVINGNAFKDYNIAIVDSNWFKIFNYKVLEGSVKNWDTDPYSLVLTASEAKKLFGNNHSLGRFVMMDSVPFQVKAVVQDNPSNSSFQFKALIASTSQKNKRNQNPYENDWNNSNFRTFVRLFPNTNVTKFQNAISCTIQNGFNKIDADVVLQPLNELHFDIDSFDPAFKRGSHLAVWIFGILSIVLLIMGSINYVNFTVAKINVRTKEVSIRKIIGSSKNQIFWQFLIESFLMCVFALILSLLLISISLPIFDTITEINFQFSQHYFLFGLLSLITLLLVTFLNGVLPALTITYFKPLDFLQGHTLLKWKNVFFRKCLVVFQFVVSIVFIIGTIVIFKQMKLAQNTTTQYNRSQVVTFSLPYSVVRKMNYNSKQIIDFCQYFKNQLLKDNSIDKVALLNTAPEGSMNSSGVQGYYWQGKDTSLKFPITRLYVSSEAKDIFNFQIVAGRWFQDGDRDKGNFVLNETAVKQMAIVNPIGSLFAKSQGDTGHIIGVIKDYAFKSLHDKIGAMAICNSDDDGRTDFYVKIFPGKVSQAMDRINSIFKKSIPGEPLDYLFMNQSFQMLYKNDIKISNLMLLFSCAVILIAFMGLFGMIVFIAEQRVKEIGIRKVFGASALRIISLLSYAFLSLIIVSMFIAFPIAWWLSSKWLDFFAYKIDLNWEIFAFVGLILIFVSSIIMSFQVYRSATANPVNSLRSE</sequence>
<feature type="domain" description="MacB-like periplasmic core" evidence="8">
    <location>
        <begin position="20"/>
        <end position="234"/>
    </location>
</feature>
<dbReference type="KEGG" id="arac:E0W69_010585"/>
<dbReference type="GO" id="GO:0005886">
    <property type="term" value="C:plasma membrane"/>
    <property type="evidence" value="ECO:0007669"/>
    <property type="project" value="UniProtKB-SubCell"/>
</dbReference>
<organism evidence="9 10">
    <name type="scientific">Rhizosphaericola mali</name>
    <dbReference type="NCBI Taxonomy" id="2545455"/>
    <lineage>
        <taxon>Bacteria</taxon>
        <taxon>Pseudomonadati</taxon>
        <taxon>Bacteroidota</taxon>
        <taxon>Chitinophagia</taxon>
        <taxon>Chitinophagales</taxon>
        <taxon>Chitinophagaceae</taxon>
        <taxon>Rhizosphaericola</taxon>
    </lineage>
</organism>
<dbReference type="OrthoDB" id="905589at2"/>
<feature type="domain" description="ABC3 transporter permease C-terminal" evidence="7">
    <location>
        <begin position="281"/>
        <end position="394"/>
    </location>
</feature>
<dbReference type="Pfam" id="PF02687">
    <property type="entry name" value="FtsX"/>
    <property type="match status" value="2"/>
</dbReference>
<evidence type="ECO:0000256" key="1">
    <source>
        <dbReference type="ARBA" id="ARBA00004651"/>
    </source>
</evidence>
<keyword evidence="4 6" id="KW-1133">Transmembrane helix</keyword>
<keyword evidence="3 6" id="KW-0812">Transmembrane</keyword>
<feature type="transmembrane region" description="Helical" evidence="6">
    <location>
        <begin position="322"/>
        <end position="347"/>
    </location>
</feature>
<dbReference type="InterPro" id="IPR003838">
    <property type="entry name" value="ABC3_permease_C"/>
</dbReference>
<evidence type="ECO:0000313" key="9">
    <source>
        <dbReference type="EMBL" id="QES89085.1"/>
    </source>
</evidence>
<dbReference type="Proteomes" id="UP000292424">
    <property type="component" value="Chromosome"/>
</dbReference>
<feature type="transmembrane region" description="Helical" evidence="6">
    <location>
        <begin position="416"/>
        <end position="437"/>
    </location>
</feature>
<feature type="transmembrane region" description="Helical" evidence="6">
    <location>
        <begin position="761"/>
        <end position="782"/>
    </location>
</feature>
<evidence type="ECO:0000256" key="2">
    <source>
        <dbReference type="ARBA" id="ARBA00022475"/>
    </source>
</evidence>
<feature type="transmembrane region" description="Helical" evidence="6">
    <location>
        <begin position="21"/>
        <end position="41"/>
    </location>
</feature>
<protein>
    <submittedName>
        <fullName evidence="9">FtsX-like permease family protein</fullName>
    </submittedName>
</protein>
<comment type="subcellular location">
    <subcellularLocation>
        <location evidence="1">Cell membrane</location>
        <topology evidence="1">Multi-pass membrane protein</topology>
    </subcellularLocation>
</comment>
<evidence type="ECO:0000256" key="6">
    <source>
        <dbReference type="SAM" id="Phobius"/>
    </source>
</evidence>
<evidence type="ECO:0000256" key="4">
    <source>
        <dbReference type="ARBA" id="ARBA00022989"/>
    </source>
</evidence>
<dbReference type="PANTHER" id="PTHR30572">
    <property type="entry name" value="MEMBRANE COMPONENT OF TRANSPORTER-RELATED"/>
    <property type="match status" value="1"/>
</dbReference>
<feature type="domain" description="ABC3 transporter permease C-terminal" evidence="7">
    <location>
        <begin position="676"/>
        <end position="789"/>
    </location>
</feature>
<dbReference type="AlphaFoldDB" id="A0A5P2G0X6"/>
<gene>
    <name evidence="9" type="ORF">E0W69_010585</name>
</gene>
<keyword evidence="2" id="KW-1003">Cell membrane</keyword>
<keyword evidence="5 6" id="KW-0472">Membrane</keyword>
<dbReference type="InterPro" id="IPR050250">
    <property type="entry name" value="Macrolide_Exporter_MacB"/>
</dbReference>
<feature type="transmembrane region" description="Helical" evidence="6">
    <location>
        <begin position="274"/>
        <end position="295"/>
    </location>
</feature>
<dbReference type="Pfam" id="PF12704">
    <property type="entry name" value="MacB_PCD"/>
    <property type="match status" value="1"/>
</dbReference>
<keyword evidence="10" id="KW-1185">Reference proteome</keyword>
<dbReference type="RefSeq" id="WP_131330031.1">
    <property type="nucleotide sequence ID" value="NZ_CP044016.1"/>
</dbReference>
<evidence type="ECO:0000256" key="5">
    <source>
        <dbReference type="ARBA" id="ARBA00023136"/>
    </source>
</evidence>
<accession>A0A5P2G0X6</accession>
<evidence type="ECO:0000256" key="3">
    <source>
        <dbReference type="ARBA" id="ARBA00022692"/>
    </source>
</evidence>
<dbReference type="PANTHER" id="PTHR30572:SF18">
    <property type="entry name" value="ABC-TYPE MACROLIDE FAMILY EXPORT SYSTEM PERMEASE COMPONENT 2"/>
    <property type="match status" value="1"/>
</dbReference>
<evidence type="ECO:0000259" key="8">
    <source>
        <dbReference type="Pfam" id="PF12704"/>
    </source>
</evidence>
<reference evidence="9 10" key="1">
    <citation type="submission" date="2019-09" db="EMBL/GenBank/DDBJ databases">
        <title>Complete genome sequence of Arachidicoccus sp. B3-10 isolated from apple orchard soil.</title>
        <authorList>
            <person name="Kim H.S."/>
            <person name="Han K.-I."/>
            <person name="Suh M.K."/>
            <person name="Lee K.C."/>
            <person name="Eom M.K."/>
            <person name="Kim J.-S."/>
            <person name="Kang S.W."/>
            <person name="Sin Y."/>
            <person name="Lee J.-S."/>
        </authorList>
    </citation>
    <scope>NUCLEOTIDE SEQUENCE [LARGE SCALE GENOMIC DNA]</scope>
    <source>
        <strain evidence="9 10">B3-10</strain>
    </source>
</reference>
<evidence type="ECO:0000259" key="7">
    <source>
        <dbReference type="Pfam" id="PF02687"/>
    </source>
</evidence>
<proteinExistence type="predicted"/>
<evidence type="ECO:0000313" key="10">
    <source>
        <dbReference type="Proteomes" id="UP000292424"/>
    </source>
</evidence>
<dbReference type="EMBL" id="CP044016">
    <property type="protein sequence ID" value="QES89085.1"/>
    <property type="molecule type" value="Genomic_DNA"/>
</dbReference>
<feature type="transmembrane region" description="Helical" evidence="6">
    <location>
        <begin position="673"/>
        <end position="696"/>
    </location>
</feature>